<evidence type="ECO:0000313" key="1">
    <source>
        <dbReference type="EMBL" id="TPP61776.1"/>
    </source>
</evidence>
<dbReference type="EMBL" id="SUNJ01007717">
    <property type="protein sequence ID" value="TPP61776.1"/>
    <property type="molecule type" value="Genomic_DNA"/>
</dbReference>
<dbReference type="AlphaFoldDB" id="A0A504YND2"/>
<sequence length="181" mass="20679">MSWNLPHHGLIVNNLYGHTRWAPTRYLKPLHEMPHDWAPVLNKISPSHWKGSELLMGGWTKWNSAGHADMVTQSSASVLPDWYSRRLDDVRNADTKFCEHFPYDRWSKPTSIVPLGDERTFPDADHELPFARGRQKCTGKPASIPKTKNDIFYGIGSHTLYGSPTRASSLPTLHDPRRARQ</sequence>
<reference evidence="1 2" key="1">
    <citation type="submission" date="2019-04" db="EMBL/GenBank/DDBJ databases">
        <title>Annotation for the trematode Fasciola gigantica.</title>
        <authorList>
            <person name="Choi Y.-J."/>
        </authorList>
    </citation>
    <scope>NUCLEOTIDE SEQUENCE [LARGE SCALE GENOMIC DNA]</scope>
    <source>
        <strain evidence="1">Uganda_cow_1</strain>
    </source>
</reference>
<proteinExistence type="predicted"/>
<dbReference type="Proteomes" id="UP000316759">
    <property type="component" value="Unassembled WGS sequence"/>
</dbReference>
<dbReference type="OrthoDB" id="6038987at2759"/>
<evidence type="ECO:0000313" key="2">
    <source>
        <dbReference type="Proteomes" id="UP000316759"/>
    </source>
</evidence>
<comment type="caution">
    <text evidence="1">The sequence shown here is derived from an EMBL/GenBank/DDBJ whole genome shotgun (WGS) entry which is preliminary data.</text>
</comment>
<organism evidence="1 2">
    <name type="scientific">Fasciola gigantica</name>
    <name type="common">Giant liver fluke</name>
    <dbReference type="NCBI Taxonomy" id="46835"/>
    <lineage>
        <taxon>Eukaryota</taxon>
        <taxon>Metazoa</taxon>
        <taxon>Spiralia</taxon>
        <taxon>Lophotrochozoa</taxon>
        <taxon>Platyhelminthes</taxon>
        <taxon>Trematoda</taxon>
        <taxon>Digenea</taxon>
        <taxon>Plagiorchiida</taxon>
        <taxon>Echinostomata</taxon>
        <taxon>Echinostomatoidea</taxon>
        <taxon>Fasciolidae</taxon>
        <taxon>Fasciola</taxon>
    </lineage>
</organism>
<keyword evidence="2" id="KW-1185">Reference proteome</keyword>
<protein>
    <submittedName>
        <fullName evidence="1">Uncharacterized protein</fullName>
    </submittedName>
</protein>
<accession>A0A504YND2</accession>
<gene>
    <name evidence="1" type="ORF">FGIG_02820</name>
</gene>
<name>A0A504YND2_FASGI</name>